<evidence type="ECO:0000256" key="10">
    <source>
        <dbReference type="ARBA" id="ARBA00023237"/>
    </source>
</evidence>
<keyword evidence="5" id="KW-0812">Transmembrane</keyword>
<feature type="chain" id="PRO_5031349959" evidence="11">
    <location>
        <begin position="19"/>
        <end position="390"/>
    </location>
</feature>
<dbReference type="RefSeq" id="WP_183300268.1">
    <property type="nucleotide sequence ID" value="NZ_JACHWF010000006.1"/>
</dbReference>
<evidence type="ECO:0000256" key="2">
    <source>
        <dbReference type="ARBA" id="ARBA00011233"/>
    </source>
</evidence>
<keyword evidence="8" id="KW-0626">Porin</keyword>
<evidence type="ECO:0000313" key="14">
    <source>
        <dbReference type="Proteomes" id="UP000578036"/>
    </source>
</evidence>
<dbReference type="GO" id="GO:0015288">
    <property type="term" value="F:porin activity"/>
    <property type="evidence" value="ECO:0007669"/>
    <property type="project" value="UniProtKB-KW"/>
</dbReference>
<dbReference type="CDD" id="cd00342">
    <property type="entry name" value="gram_neg_porins"/>
    <property type="match status" value="1"/>
</dbReference>
<dbReference type="InterPro" id="IPR033900">
    <property type="entry name" value="Gram_neg_porin_domain"/>
</dbReference>
<comment type="subcellular location">
    <subcellularLocation>
        <location evidence="1">Cell outer membrane</location>
        <topology evidence="1">Multi-pass membrane protein</topology>
    </subcellularLocation>
</comment>
<dbReference type="InterPro" id="IPR002299">
    <property type="entry name" value="Porin_Neis"/>
</dbReference>
<evidence type="ECO:0000256" key="8">
    <source>
        <dbReference type="ARBA" id="ARBA00023114"/>
    </source>
</evidence>
<protein>
    <submittedName>
        <fullName evidence="13">Putative porin</fullName>
    </submittedName>
</protein>
<dbReference type="InterPro" id="IPR023614">
    <property type="entry name" value="Porin_dom_sf"/>
</dbReference>
<evidence type="ECO:0000256" key="6">
    <source>
        <dbReference type="ARBA" id="ARBA00022729"/>
    </source>
</evidence>
<evidence type="ECO:0000256" key="3">
    <source>
        <dbReference type="ARBA" id="ARBA00022448"/>
    </source>
</evidence>
<dbReference type="InterPro" id="IPR050298">
    <property type="entry name" value="Gram-neg_bact_OMP"/>
</dbReference>
<proteinExistence type="predicted"/>
<dbReference type="SUPFAM" id="SSF56935">
    <property type="entry name" value="Porins"/>
    <property type="match status" value="1"/>
</dbReference>
<comment type="caution">
    <text evidence="13">The sequence shown here is derived from an EMBL/GenBank/DDBJ whole genome shotgun (WGS) entry which is preliminary data.</text>
</comment>
<reference evidence="13 14" key="1">
    <citation type="submission" date="2020-08" db="EMBL/GenBank/DDBJ databases">
        <title>Genomic Encyclopedia of Type Strains, Phase IV (KMG-V): Genome sequencing to study the core and pangenomes of soil and plant-associated prokaryotes.</title>
        <authorList>
            <person name="Whitman W."/>
        </authorList>
    </citation>
    <scope>NUCLEOTIDE SEQUENCE [LARGE SCALE GENOMIC DNA]</scope>
    <source>
        <strain evidence="13 14">SLV-2362</strain>
    </source>
</reference>
<keyword evidence="3" id="KW-0813">Transport</keyword>
<dbReference type="Gene3D" id="2.40.160.10">
    <property type="entry name" value="Porin"/>
    <property type="match status" value="1"/>
</dbReference>
<dbReference type="PANTHER" id="PTHR34501">
    <property type="entry name" value="PROTEIN YDDL-RELATED"/>
    <property type="match status" value="1"/>
</dbReference>
<feature type="signal peptide" evidence="11">
    <location>
        <begin position="1"/>
        <end position="18"/>
    </location>
</feature>
<accession>A0A7W4VE29</accession>
<dbReference type="Pfam" id="PF13609">
    <property type="entry name" value="Porin_4"/>
    <property type="match status" value="1"/>
</dbReference>
<name>A0A7W4VE29_9BURK</name>
<comment type="subunit">
    <text evidence="2">Homotrimer.</text>
</comment>
<dbReference type="EMBL" id="JACHWF010000006">
    <property type="protein sequence ID" value="MBB3009891.1"/>
    <property type="molecule type" value="Genomic_DNA"/>
</dbReference>
<keyword evidence="14" id="KW-1185">Reference proteome</keyword>
<keyword evidence="10" id="KW-0998">Cell outer membrane</keyword>
<evidence type="ECO:0000256" key="4">
    <source>
        <dbReference type="ARBA" id="ARBA00022452"/>
    </source>
</evidence>
<gene>
    <name evidence="13" type="ORF">FHX61_004567</name>
</gene>
<evidence type="ECO:0000256" key="5">
    <source>
        <dbReference type="ARBA" id="ARBA00022692"/>
    </source>
</evidence>
<keyword evidence="4" id="KW-1134">Transmembrane beta strand</keyword>
<evidence type="ECO:0000256" key="7">
    <source>
        <dbReference type="ARBA" id="ARBA00023065"/>
    </source>
</evidence>
<sequence length="390" mass="41129">MRRSFLAILSLLCGSASAQSSAQLSGLTLYGVVDMPVEYVNRMGRGVPTVVDNQLSYQPGGKRIAMPTTGGLSGARWGLRGTEDLGGGLSALFVLESGFGLDNGVPIAGGRLFGRQAYVGLQSELGRLSLGRQYTSLFDVLANFSPNRYAVLYEPIAWQLGPNYREDNMLKYTGSFGPIMATAHYSFGTGLGSIAGMPLANGGNGETPGNLRDNTAWGAGVAYLANGFGAALGYDQWNPAAVAGQPGKASKAAGALSYATGLVKVMAGYRWGSADAGDGTTLLRDDYYWAGANYQLTPALGLTLGYAYARLRLVRLSATAPATEPANPWQVNFIADYDLSKRTDVYLTTAYARNAGLNFDTSALGFANGYFPTAGQRGMFGVAVGVRHKF</sequence>
<evidence type="ECO:0000256" key="9">
    <source>
        <dbReference type="ARBA" id="ARBA00023136"/>
    </source>
</evidence>
<keyword evidence="9" id="KW-0472">Membrane</keyword>
<evidence type="ECO:0000256" key="1">
    <source>
        <dbReference type="ARBA" id="ARBA00004571"/>
    </source>
</evidence>
<evidence type="ECO:0000256" key="11">
    <source>
        <dbReference type="SAM" id="SignalP"/>
    </source>
</evidence>
<evidence type="ECO:0000313" key="13">
    <source>
        <dbReference type="EMBL" id="MBB3009891.1"/>
    </source>
</evidence>
<dbReference type="PANTHER" id="PTHR34501:SF9">
    <property type="entry name" value="MAJOR OUTER MEMBRANE PROTEIN P.IA"/>
    <property type="match status" value="1"/>
</dbReference>
<feature type="domain" description="Porin" evidence="12">
    <location>
        <begin position="7"/>
        <end position="355"/>
    </location>
</feature>
<dbReference type="GO" id="GO:0009279">
    <property type="term" value="C:cell outer membrane"/>
    <property type="evidence" value="ECO:0007669"/>
    <property type="project" value="UniProtKB-SubCell"/>
</dbReference>
<dbReference type="AlphaFoldDB" id="A0A7W4VE29"/>
<dbReference type="PRINTS" id="PR00184">
    <property type="entry name" value="NEISSPPORIN"/>
</dbReference>
<keyword evidence="7" id="KW-0406">Ion transport</keyword>
<keyword evidence="6 11" id="KW-0732">Signal</keyword>
<dbReference type="GO" id="GO:0006811">
    <property type="term" value="P:monoatomic ion transport"/>
    <property type="evidence" value="ECO:0007669"/>
    <property type="project" value="UniProtKB-KW"/>
</dbReference>
<dbReference type="GO" id="GO:0046930">
    <property type="term" value="C:pore complex"/>
    <property type="evidence" value="ECO:0007669"/>
    <property type="project" value="UniProtKB-KW"/>
</dbReference>
<dbReference type="Proteomes" id="UP000578036">
    <property type="component" value="Unassembled WGS sequence"/>
</dbReference>
<evidence type="ECO:0000259" key="12">
    <source>
        <dbReference type="Pfam" id="PF13609"/>
    </source>
</evidence>
<organism evidence="13 14">
    <name type="scientific">Cupriavidus alkaliphilus</name>
    <dbReference type="NCBI Taxonomy" id="942866"/>
    <lineage>
        <taxon>Bacteria</taxon>
        <taxon>Pseudomonadati</taxon>
        <taxon>Pseudomonadota</taxon>
        <taxon>Betaproteobacteria</taxon>
        <taxon>Burkholderiales</taxon>
        <taxon>Burkholderiaceae</taxon>
        <taxon>Cupriavidus</taxon>
    </lineage>
</organism>